<gene>
    <name evidence="1" type="ORF">SAMN06297397_2106</name>
</gene>
<dbReference type="Proteomes" id="UP000192328">
    <property type="component" value="Unassembled WGS sequence"/>
</dbReference>
<comment type="caution">
    <text evidence="1">The sequence shown here is derived from an EMBL/GenBank/DDBJ whole genome shotgun (WGS) entry which is preliminary data.</text>
</comment>
<accession>A0AC61PMR9</accession>
<evidence type="ECO:0000313" key="1">
    <source>
        <dbReference type="EMBL" id="SMC71188.1"/>
    </source>
</evidence>
<proteinExistence type="predicted"/>
<protein>
    <submittedName>
        <fullName evidence="1">Uncharacterized protein</fullName>
    </submittedName>
</protein>
<reference evidence="1" key="1">
    <citation type="submission" date="2017-04" db="EMBL/GenBank/DDBJ databases">
        <authorList>
            <person name="Varghese N."/>
            <person name="Submissions S."/>
        </authorList>
    </citation>
    <scope>NUCLEOTIDE SEQUENCE</scope>
    <source>
        <strain evidence="1">WTE2008</strain>
    </source>
</reference>
<name>A0AC61PMR9_9FIRM</name>
<keyword evidence="2" id="KW-1185">Reference proteome</keyword>
<dbReference type="EMBL" id="FWXZ01000004">
    <property type="protein sequence ID" value="SMC71188.1"/>
    <property type="molecule type" value="Genomic_DNA"/>
</dbReference>
<organism evidence="1 2">
    <name type="scientific">Aristaeella lactis</name>
    <dbReference type="NCBI Taxonomy" id="3046383"/>
    <lineage>
        <taxon>Bacteria</taxon>
        <taxon>Bacillati</taxon>
        <taxon>Bacillota</taxon>
        <taxon>Clostridia</taxon>
        <taxon>Eubacteriales</taxon>
        <taxon>Aristaeellaceae</taxon>
        <taxon>Aristaeella</taxon>
    </lineage>
</organism>
<evidence type="ECO:0000313" key="2">
    <source>
        <dbReference type="Proteomes" id="UP000192328"/>
    </source>
</evidence>
<sequence length="255" mass="30000">MIWTKTCSVCGGSVRSDEPVCPQCGAPNEVPQTIEELKSYCRKRGMPLQRMRFFIGENYQEPKAFGIYEQNGRYIVYKNKANGTRAVRYDGPDEGNAVKELFLKLLDECHNRGIYPDGEPKQMVQPQQKHKRFRSRYTSSNIILYLFILFVALFLLIGYLDYRRNGYYRSGDDTLYYRYNSVWYVSDDDTDWHKTDYPGETIEEYYSGRNYDPDWGQSNFTESRIWEDLQESSSSSSSSDYDSWDSSDTNWDSDW</sequence>